<accession>A0A948TI32</accession>
<dbReference type="Pfam" id="PF13520">
    <property type="entry name" value="AA_permease_2"/>
    <property type="match status" value="1"/>
</dbReference>
<evidence type="ECO:0000256" key="6">
    <source>
        <dbReference type="ARBA" id="ARBA00023136"/>
    </source>
</evidence>
<feature type="transmembrane region" description="Helical" evidence="7">
    <location>
        <begin position="408"/>
        <end position="432"/>
    </location>
</feature>
<dbReference type="EMBL" id="JAHLFS010000006">
    <property type="protein sequence ID" value="MBU3851149.1"/>
    <property type="molecule type" value="Genomic_DNA"/>
</dbReference>
<keyword evidence="3" id="KW-1003">Cell membrane</keyword>
<feature type="transmembrane region" description="Helical" evidence="7">
    <location>
        <begin position="200"/>
        <end position="218"/>
    </location>
</feature>
<feature type="transmembrane region" description="Helical" evidence="7">
    <location>
        <begin position="80"/>
        <end position="99"/>
    </location>
</feature>
<feature type="transmembrane region" description="Helical" evidence="7">
    <location>
        <begin position="270"/>
        <end position="297"/>
    </location>
</feature>
<reference evidence="8" key="1">
    <citation type="journal article" date="2021" name="PeerJ">
        <title>Extensive microbial diversity within the chicken gut microbiome revealed by metagenomics and culture.</title>
        <authorList>
            <person name="Gilroy R."/>
            <person name="Ravi A."/>
            <person name="Getino M."/>
            <person name="Pursley I."/>
            <person name="Horton D.L."/>
            <person name="Alikhan N.F."/>
            <person name="Baker D."/>
            <person name="Gharbi K."/>
            <person name="Hall N."/>
            <person name="Watson M."/>
            <person name="Adriaenssens E.M."/>
            <person name="Foster-Nyarko E."/>
            <person name="Jarju S."/>
            <person name="Secka A."/>
            <person name="Antonio M."/>
            <person name="Oren A."/>
            <person name="Chaudhuri R.R."/>
            <person name="La Ragione R."/>
            <person name="Hildebrand F."/>
            <person name="Pallen M.J."/>
        </authorList>
    </citation>
    <scope>NUCLEOTIDE SEQUENCE</scope>
    <source>
        <strain evidence="8">F6-6636</strain>
    </source>
</reference>
<reference evidence="8" key="2">
    <citation type="submission" date="2021-04" db="EMBL/GenBank/DDBJ databases">
        <authorList>
            <person name="Gilroy R."/>
        </authorList>
    </citation>
    <scope>NUCLEOTIDE SEQUENCE</scope>
    <source>
        <strain evidence="8">F6-6636</strain>
    </source>
</reference>
<feature type="transmembrane region" description="Helical" evidence="7">
    <location>
        <begin position="7"/>
        <end position="25"/>
    </location>
</feature>
<evidence type="ECO:0000313" key="8">
    <source>
        <dbReference type="EMBL" id="MBU3851149.1"/>
    </source>
</evidence>
<evidence type="ECO:0000313" key="9">
    <source>
        <dbReference type="Proteomes" id="UP000777303"/>
    </source>
</evidence>
<feature type="transmembrane region" description="Helical" evidence="7">
    <location>
        <begin position="37"/>
        <end position="59"/>
    </location>
</feature>
<dbReference type="GO" id="GO:0005886">
    <property type="term" value="C:plasma membrane"/>
    <property type="evidence" value="ECO:0007669"/>
    <property type="project" value="UniProtKB-SubCell"/>
</dbReference>
<feature type="transmembrane region" description="Helical" evidence="7">
    <location>
        <begin position="438"/>
        <end position="457"/>
    </location>
</feature>
<sequence length="473" mass="52394">MTKKYRYTLISFIGLTMAMIANVRSVPMIAATGWQQLVYMAFASLCFALPLCLIAGEFGTTFPGNGGPQLWTKNGLGHKWGFVVAWLSWAQMFPGLIMASSTLGPLIGQALGQQALITSHSFALICILIATWVITLCSLKWNVARLSGNYGVWIGVYIPAAMLLILGIAATLKTGINQHSYLGVFSWHKLCGNIFNLKSLSYYGAIVFTFAGLEMTSVYIPQLKDANHNYLRGIAISLGFLIFLNTLNGLMTSNAIPQGQIQLANVSQPIAIYCHILHLPSWLANIFGLCVAIGIILQIASWVNGPCHTITQVAREGLLPAKWHFHQTNQYDISKPLLWTQIVILTLFALIYGCARNVNAIFLTLTNATSVIYMTVYAIMALALIKLRYRQPHLKRPFRIGGQNQRNGWAWLTCGALWLAVITVFIAIIVTNSLMNDLLVLSIACIMIAIPLIICHYHNPQWLQQVEDDLSQY</sequence>
<evidence type="ECO:0000256" key="7">
    <source>
        <dbReference type="SAM" id="Phobius"/>
    </source>
</evidence>
<evidence type="ECO:0000256" key="4">
    <source>
        <dbReference type="ARBA" id="ARBA00022692"/>
    </source>
</evidence>
<proteinExistence type="predicted"/>
<feature type="transmembrane region" description="Helical" evidence="7">
    <location>
        <begin position="119"/>
        <end position="139"/>
    </location>
</feature>
<evidence type="ECO:0000256" key="1">
    <source>
        <dbReference type="ARBA" id="ARBA00004651"/>
    </source>
</evidence>
<dbReference type="Gene3D" id="1.20.1740.10">
    <property type="entry name" value="Amino acid/polyamine transporter I"/>
    <property type="match status" value="1"/>
</dbReference>
<dbReference type="AlphaFoldDB" id="A0A948TI32"/>
<dbReference type="PANTHER" id="PTHR42770:SF15">
    <property type="entry name" value="GLUTAMATE_GAMMA-AMINOBUTYRATE ANTIPORTER-RELATED"/>
    <property type="match status" value="1"/>
</dbReference>
<feature type="transmembrane region" description="Helical" evidence="7">
    <location>
        <begin position="230"/>
        <end position="250"/>
    </location>
</feature>
<keyword evidence="4 7" id="KW-0812">Transmembrane</keyword>
<protein>
    <submittedName>
        <fullName evidence="8">APC family permease</fullName>
    </submittedName>
</protein>
<comment type="subcellular location">
    <subcellularLocation>
        <location evidence="1">Cell membrane</location>
        <topology evidence="1">Multi-pass membrane protein</topology>
    </subcellularLocation>
</comment>
<feature type="transmembrane region" description="Helical" evidence="7">
    <location>
        <begin position="337"/>
        <end position="355"/>
    </location>
</feature>
<gene>
    <name evidence="8" type="ORF">H9901_00330</name>
</gene>
<feature type="transmembrane region" description="Helical" evidence="7">
    <location>
        <begin position="361"/>
        <end position="387"/>
    </location>
</feature>
<evidence type="ECO:0000256" key="2">
    <source>
        <dbReference type="ARBA" id="ARBA00022448"/>
    </source>
</evidence>
<keyword evidence="5 7" id="KW-1133">Transmembrane helix</keyword>
<comment type="caution">
    <text evidence="8">The sequence shown here is derived from an EMBL/GenBank/DDBJ whole genome shotgun (WGS) entry which is preliminary data.</text>
</comment>
<evidence type="ECO:0000256" key="3">
    <source>
        <dbReference type="ARBA" id="ARBA00022475"/>
    </source>
</evidence>
<dbReference type="GO" id="GO:0022857">
    <property type="term" value="F:transmembrane transporter activity"/>
    <property type="evidence" value="ECO:0007669"/>
    <property type="project" value="InterPro"/>
</dbReference>
<feature type="transmembrane region" description="Helical" evidence="7">
    <location>
        <begin position="151"/>
        <end position="172"/>
    </location>
</feature>
<keyword evidence="2" id="KW-0813">Transport</keyword>
<keyword evidence="6 7" id="KW-0472">Membrane</keyword>
<dbReference type="PANTHER" id="PTHR42770">
    <property type="entry name" value="AMINO ACID TRANSPORTER-RELATED"/>
    <property type="match status" value="1"/>
</dbReference>
<name>A0A948TI32_9LACO</name>
<evidence type="ECO:0000256" key="5">
    <source>
        <dbReference type="ARBA" id="ARBA00022989"/>
    </source>
</evidence>
<dbReference type="PIRSF" id="PIRSF006060">
    <property type="entry name" value="AA_transporter"/>
    <property type="match status" value="1"/>
</dbReference>
<dbReference type="InterPro" id="IPR002293">
    <property type="entry name" value="AA/rel_permease1"/>
</dbReference>
<dbReference type="Proteomes" id="UP000777303">
    <property type="component" value="Unassembled WGS sequence"/>
</dbReference>
<dbReference type="InterPro" id="IPR050367">
    <property type="entry name" value="APC_superfamily"/>
</dbReference>
<organism evidence="8 9">
    <name type="scientific">Candidatus Paralactobacillus gallistercoris</name>
    <dbReference type="NCBI Taxonomy" id="2838724"/>
    <lineage>
        <taxon>Bacteria</taxon>
        <taxon>Bacillati</taxon>
        <taxon>Bacillota</taxon>
        <taxon>Bacilli</taxon>
        <taxon>Lactobacillales</taxon>
        <taxon>Lactobacillaceae</taxon>
        <taxon>Lactobacillus</taxon>
    </lineage>
</organism>